<dbReference type="EMBL" id="MVHG01000132">
    <property type="protein sequence ID" value="ORA07660.1"/>
    <property type="molecule type" value="Genomic_DNA"/>
</dbReference>
<sequence length="360" mass="36878">MPATLSQIQAWSTEHLIDAAAHWTHTADRWEDAFLTMRNQAQSVTWHGAGGDALRQRTAADLSVVTGKADQLRQAAGIARNGASDISAAQRRVLYGVEDAQNAGFAVGEDLSVTDTRNTSPAERAARQTQAEAFAADLRLRAEQLDAADTNVSGQLTATTAGLSGGGFAPAQGGPNHSAPVDNRSAPSSNRNGVQLVDFKQDGGPQPQPQPGLPPPGRQPSFVDQYERQLTSPGPQSQPPATPMPAFGPRPDPGPQPAPGPMPTVPPQPSFGQCVEGKVKANIGKKMIKSGYENAIKGAIGGAIAGGVATPELAGAGAIPGGVVGFVGGFTKGLVEAPVKAAVEGAVECADLPIPGLPKP</sequence>
<proteinExistence type="predicted"/>
<dbReference type="OrthoDB" id="4710696at2"/>
<feature type="compositionally biased region" description="Pro residues" evidence="1">
    <location>
        <begin position="206"/>
        <end position="218"/>
    </location>
</feature>
<evidence type="ECO:0000256" key="1">
    <source>
        <dbReference type="SAM" id="MobiDB-lite"/>
    </source>
</evidence>
<evidence type="ECO:0000313" key="3">
    <source>
        <dbReference type="Proteomes" id="UP000192707"/>
    </source>
</evidence>
<comment type="caution">
    <text evidence="2">The sequence shown here is derived from an EMBL/GenBank/DDBJ whole genome shotgun (WGS) entry which is preliminary data.</text>
</comment>
<accession>A0A1W9Z5N1</accession>
<feature type="region of interest" description="Disordered" evidence="1">
    <location>
        <begin position="163"/>
        <end position="272"/>
    </location>
</feature>
<gene>
    <name evidence="2" type="ORF">BST14_26875</name>
</gene>
<name>A0A1W9Z5N1_MYCAI</name>
<feature type="compositionally biased region" description="Pro residues" evidence="1">
    <location>
        <begin position="236"/>
        <end position="269"/>
    </location>
</feature>
<dbReference type="Proteomes" id="UP000192707">
    <property type="component" value="Unassembled WGS sequence"/>
</dbReference>
<evidence type="ECO:0000313" key="2">
    <source>
        <dbReference type="EMBL" id="ORA07660.1"/>
    </source>
</evidence>
<organism evidence="2 3">
    <name type="scientific">Mycobacterium arosiense ATCC BAA-1401 = DSM 45069</name>
    <dbReference type="NCBI Taxonomy" id="1265311"/>
    <lineage>
        <taxon>Bacteria</taxon>
        <taxon>Bacillati</taxon>
        <taxon>Actinomycetota</taxon>
        <taxon>Actinomycetes</taxon>
        <taxon>Mycobacteriales</taxon>
        <taxon>Mycobacteriaceae</taxon>
        <taxon>Mycobacterium</taxon>
        <taxon>Mycobacterium avium complex (MAC)</taxon>
    </lineage>
</organism>
<keyword evidence="3" id="KW-1185">Reference proteome</keyword>
<protein>
    <submittedName>
        <fullName evidence="2">Uncharacterized protein</fullName>
    </submittedName>
</protein>
<dbReference type="RefSeq" id="WP_083067320.1">
    <property type="nucleotide sequence ID" value="NZ_MVHG01000132.1"/>
</dbReference>
<dbReference type="AlphaFoldDB" id="A0A1W9Z5N1"/>
<reference evidence="2 3" key="1">
    <citation type="submission" date="2016-12" db="EMBL/GenBank/DDBJ databases">
        <title>The new phylogeny of genus Mycobacterium.</title>
        <authorList>
            <person name="Tortoli E."/>
            <person name="Trovato A."/>
            <person name="Cirillo D.M."/>
        </authorList>
    </citation>
    <scope>NUCLEOTIDE SEQUENCE [LARGE SCALE GENOMIC DNA]</scope>
    <source>
        <strain evidence="2 3">DSM 45069</strain>
    </source>
</reference>